<dbReference type="AlphaFoldDB" id="A0A9W8QLM7"/>
<dbReference type="GeneID" id="80892521"/>
<keyword evidence="2" id="KW-1185">Reference proteome</keyword>
<organism evidence="1 2">
    <name type="scientific">Akanthomyces muscarius</name>
    <name type="common">Entomopathogenic fungus</name>
    <name type="synonym">Lecanicillium muscarium</name>
    <dbReference type="NCBI Taxonomy" id="2231603"/>
    <lineage>
        <taxon>Eukaryota</taxon>
        <taxon>Fungi</taxon>
        <taxon>Dikarya</taxon>
        <taxon>Ascomycota</taxon>
        <taxon>Pezizomycotina</taxon>
        <taxon>Sordariomycetes</taxon>
        <taxon>Hypocreomycetidae</taxon>
        <taxon>Hypocreales</taxon>
        <taxon>Cordycipitaceae</taxon>
        <taxon>Akanthomyces</taxon>
    </lineage>
</organism>
<reference evidence="1" key="1">
    <citation type="journal article" date="2023" name="Access Microbiol">
        <title>De-novo genome assembly for Akanthomyces muscarius, a biocontrol agent of insect agricultural pests.</title>
        <authorList>
            <person name="Erdos Z."/>
            <person name="Studholme D.J."/>
            <person name="Raymond B."/>
            <person name="Sharma M."/>
        </authorList>
    </citation>
    <scope>NUCLEOTIDE SEQUENCE</scope>
    <source>
        <strain evidence="1">Ve6</strain>
    </source>
</reference>
<dbReference type="KEGG" id="amus:LMH87_005362"/>
<proteinExistence type="predicted"/>
<sequence length="71" mass="8392">MPTISMTAQLYRSLLTSIPLRRWRRAIPRAMELSLVYQLQRRQKRHRALIHWPQAQAKGNEKSAQDNNVPL</sequence>
<evidence type="ECO:0000313" key="1">
    <source>
        <dbReference type="EMBL" id="KAJ4163648.1"/>
    </source>
</evidence>
<dbReference type="RefSeq" id="XP_056058563.1">
    <property type="nucleotide sequence ID" value="XM_056203067.1"/>
</dbReference>
<evidence type="ECO:0000313" key="2">
    <source>
        <dbReference type="Proteomes" id="UP001144673"/>
    </source>
</evidence>
<dbReference type="Proteomes" id="UP001144673">
    <property type="component" value="Chromosome 1"/>
</dbReference>
<accession>A0A9W8QLM7</accession>
<protein>
    <submittedName>
        <fullName evidence="1">Uncharacterized protein</fullName>
    </submittedName>
</protein>
<comment type="caution">
    <text evidence="1">The sequence shown here is derived from an EMBL/GenBank/DDBJ whole genome shotgun (WGS) entry which is preliminary data.</text>
</comment>
<name>A0A9W8QLM7_AKAMU</name>
<gene>
    <name evidence="1" type="ORF">LMH87_005362</name>
</gene>
<dbReference type="EMBL" id="JAJHUN010000001">
    <property type="protein sequence ID" value="KAJ4163648.1"/>
    <property type="molecule type" value="Genomic_DNA"/>
</dbReference>